<dbReference type="Proteomes" id="UP000545074">
    <property type="component" value="Unassembled WGS sequence"/>
</dbReference>
<accession>A0A7W2KEM2</accession>
<dbReference type="Pfam" id="PF06980">
    <property type="entry name" value="DUF1302"/>
    <property type="match status" value="1"/>
</dbReference>
<dbReference type="EMBL" id="JACGCX010000003">
    <property type="protein sequence ID" value="MBA6097056.1"/>
    <property type="molecule type" value="Genomic_DNA"/>
</dbReference>
<dbReference type="RefSeq" id="WP_182389206.1">
    <property type="nucleotide sequence ID" value="NZ_JACGCX010000003.1"/>
</dbReference>
<dbReference type="InterPro" id="IPR010727">
    <property type="entry name" value="DUF1302"/>
</dbReference>
<comment type="caution">
    <text evidence="1">The sequence shown here is derived from an EMBL/GenBank/DDBJ whole genome shotgun (WGS) entry which is preliminary data.</text>
</comment>
<sequence>MKPFRFADPCGSKSRVAWLGFASAITFTQPAAALEFALADGDITGTLDNTVSFGQVWRVQGQAKNNDALNGNDGNRNFDTGLVSQVFKLTSELEAKYQNYGLFVRGSAFYDTQIMDKRSDYNNNPAVVEPSQNYPKDDSFTRSTRHLAGRSADILDAYVYGAWDVADHPLTVRFGRQVFNWGESLFYRGVSVSNPVDAVKYRLPGSQVKEVLVPVEALSLNFGLTDNLSMDAYYQLKWKETALDPVGSYYSTTDIFGPGGNTAYAQIPALVPAMAAYGMATQIPGGLGQGPFNASRYLDPATGIFKVSNVQSDDKARASGQYGISLHYIAEALNATDFGFYFANYHTKEPVQQIDTGAYRGVDLTTLDSLIGPSAARALATLDLSQNANVRREYVEDVRMYGLSFNTTINNASVFGEISYRPNLPIAISATNDLVGDLLAQGVAGTSGLSDANLGGAQACASLGGKPFCRGGVYSNYERVESINASLGTIYNFGPSLGFNSLVGIAEIATQSYHGSDLSYTGYNPTPVKRKFAGTPDTTDNPMTREAYGYTLSMQGTWTNVYAGVNLSPFFVHTNNFKGNSDLTGSFMEGRKGYTFGIKADYLSRFEAGLQYTLFTGAGQSNLIRDRDNVSMDVKYSF</sequence>
<evidence type="ECO:0000313" key="2">
    <source>
        <dbReference type="Proteomes" id="UP000545074"/>
    </source>
</evidence>
<name>A0A7W2KEM2_9PSED</name>
<dbReference type="AlphaFoldDB" id="A0A7W2KEM2"/>
<organism evidence="1 2">
    <name type="scientific">Pseudomonas juntendi</name>
    <dbReference type="NCBI Taxonomy" id="2666183"/>
    <lineage>
        <taxon>Bacteria</taxon>
        <taxon>Pseudomonadati</taxon>
        <taxon>Pseudomonadota</taxon>
        <taxon>Gammaproteobacteria</taxon>
        <taxon>Pseudomonadales</taxon>
        <taxon>Pseudomonadaceae</taxon>
        <taxon>Pseudomonas</taxon>
    </lineage>
</organism>
<evidence type="ECO:0000313" key="1">
    <source>
        <dbReference type="EMBL" id="MBA6097056.1"/>
    </source>
</evidence>
<gene>
    <name evidence="1" type="ORF">H4C80_07940</name>
</gene>
<proteinExistence type="predicted"/>
<protein>
    <submittedName>
        <fullName evidence="1">DUF1302 domain-containing protein</fullName>
    </submittedName>
</protein>
<reference evidence="1 2" key="1">
    <citation type="submission" date="2020-07" db="EMBL/GenBank/DDBJ databases">
        <title>Diversity of carbapenemase encoding genes among Pseudomonas putida group clinical isolates in a tertiary Brazilian hospital.</title>
        <authorList>
            <person name="Alberto-Lei F."/>
            <person name="Nodari C.S."/>
            <person name="Streling A.P."/>
            <person name="Paulino J.T."/>
            <person name="Bessa-Neto F.O."/>
            <person name="Cayo R."/>
            <person name="Gales A.C."/>
        </authorList>
    </citation>
    <scope>NUCLEOTIDE SEQUENCE [LARGE SCALE GENOMIC DNA]</scope>
    <source>
        <strain evidence="1 2">12815</strain>
    </source>
</reference>